<reference evidence="1" key="1">
    <citation type="submission" date="2018-05" db="EMBL/GenBank/DDBJ databases">
        <authorList>
            <person name="Lanie J.A."/>
            <person name="Ng W.-L."/>
            <person name="Kazmierczak K.M."/>
            <person name="Andrzejewski T.M."/>
            <person name="Davidsen T.M."/>
            <person name="Wayne K.J."/>
            <person name="Tettelin H."/>
            <person name="Glass J.I."/>
            <person name="Rusch D."/>
            <person name="Podicherti R."/>
            <person name="Tsui H.-C.T."/>
            <person name="Winkler M.E."/>
        </authorList>
    </citation>
    <scope>NUCLEOTIDE SEQUENCE</scope>
</reference>
<proteinExistence type="predicted"/>
<name>A0A382KEP8_9ZZZZ</name>
<dbReference type="AlphaFoldDB" id="A0A382KEP8"/>
<feature type="non-terminal residue" evidence="1">
    <location>
        <position position="30"/>
    </location>
</feature>
<gene>
    <name evidence="1" type="ORF">METZ01_LOCUS275854</name>
</gene>
<protein>
    <submittedName>
        <fullName evidence="1">Uncharacterized protein</fullName>
    </submittedName>
</protein>
<dbReference type="EMBL" id="UINC01080239">
    <property type="protein sequence ID" value="SVC23000.1"/>
    <property type="molecule type" value="Genomic_DNA"/>
</dbReference>
<evidence type="ECO:0000313" key="1">
    <source>
        <dbReference type="EMBL" id="SVC23000.1"/>
    </source>
</evidence>
<sequence length="30" mass="3461">MERTIPIDPILEKGYNVRLLVDDFDGLINT</sequence>
<accession>A0A382KEP8</accession>
<organism evidence="1">
    <name type="scientific">marine metagenome</name>
    <dbReference type="NCBI Taxonomy" id="408172"/>
    <lineage>
        <taxon>unclassified sequences</taxon>
        <taxon>metagenomes</taxon>
        <taxon>ecological metagenomes</taxon>
    </lineage>
</organism>